<evidence type="ECO:0000256" key="4">
    <source>
        <dbReference type="ARBA" id="ARBA00023125"/>
    </source>
</evidence>
<dbReference type="SUPFAM" id="SSF88946">
    <property type="entry name" value="Sigma2 domain of RNA polymerase sigma factors"/>
    <property type="match status" value="1"/>
</dbReference>
<feature type="domain" description="RNA polymerase sigma factor 70 region 4 type 2" evidence="8">
    <location>
        <begin position="120"/>
        <end position="172"/>
    </location>
</feature>
<dbReference type="InterPro" id="IPR013324">
    <property type="entry name" value="RNA_pol_sigma_r3/r4-like"/>
</dbReference>
<keyword evidence="4 6" id="KW-0238">DNA-binding</keyword>
<dbReference type="OrthoDB" id="3821507at2"/>
<dbReference type="Pfam" id="PF08281">
    <property type="entry name" value="Sigma70_r4_2"/>
    <property type="match status" value="1"/>
</dbReference>
<protein>
    <recommendedName>
        <fullName evidence="6">RNA polymerase sigma factor</fullName>
    </recommendedName>
</protein>
<gene>
    <name evidence="9" type="ORF">FB559_7772</name>
</gene>
<keyword evidence="10" id="KW-1185">Reference proteome</keyword>
<comment type="caution">
    <text evidence="9">The sequence shown here is derived from an EMBL/GenBank/DDBJ whole genome shotgun (WGS) entry which is preliminary data.</text>
</comment>
<evidence type="ECO:0000256" key="3">
    <source>
        <dbReference type="ARBA" id="ARBA00023082"/>
    </source>
</evidence>
<evidence type="ECO:0000256" key="5">
    <source>
        <dbReference type="ARBA" id="ARBA00023163"/>
    </source>
</evidence>
<evidence type="ECO:0000259" key="8">
    <source>
        <dbReference type="Pfam" id="PF08281"/>
    </source>
</evidence>
<dbReference type="InterPro" id="IPR014284">
    <property type="entry name" value="RNA_pol_sigma-70_dom"/>
</dbReference>
<dbReference type="InterPro" id="IPR013325">
    <property type="entry name" value="RNA_pol_sigma_r2"/>
</dbReference>
<dbReference type="EMBL" id="VFOZ01000002">
    <property type="protein sequence ID" value="TQL90467.1"/>
    <property type="molecule type" value="Genomic_DNA"/>
</dbReference>
<evidence type="ECO:0000313" key="10">
    <source>
        <dbReference type="Proteomes" id="UP000316096"/>
    </source>
</evidence>
<dbReference type="GO" id="GO:0016987">
    <property type="term" value="F:sigma factor activity"/>
    <property type="evidence" value="ECO:0007669"/>
    <property type="project" value="UniProtKB-KW"/>
</dbReference>
<dbReference type="Pfam" id="PF04542">
    <property type="entry name" value="Sigma70_r2"/>
    <property type="match status" value="1"/>
</dbReference>
<keyword evidence="3 6" id="KW-0731">Sigma factor</keyword>
<comment type="similarity">
    <text evidence="1 6">Belongs to the sigma-70 factor family. ECF subfamily.</text>
</comment>
<keyword evidence="2 6" id="KW-0805">Transcription regulation</keyword>
<reference evidence="9 10" key="1">
    <citation type="submission" date="2019-06" db="EMBL/GenBank/DDBJ databases">
        <title>Sequencing the genomes of 1000 actinobacteria strains.</title>
        <authorList>
            <person name="Klenk H.-P."/>
        </authorList>
    </citation>
    <scope>NUCLEOTIDE SEQUENCE [LARGE SCALE GENOMIC DNA]</scope>
    <source>
        <strain evidence="9 10">DSM 102200</strain>
    </source>
</reference>
<dbReference type="AlphaFoldDB" id="A0A543C062"/>
<dbReference type="PROSITE" id="PS01063">
    <property type="entry name" value="SIGMA70_ECF"/>
    <property type="match status" value="1"/>
</dbReference>
<evidence type="ECO:0000313" key="9">
    <source>
        <dbReference type="EMBL" id="TQL90467.1"/>
    </source>
</evidence>
<dbReference type="InterPro" id="IPR000838">
    <property type="entry name" value="RNA_pol_sigma70_ECF_CS"/>
</dbReference>
<dbReference type="GO" id="GO:0006352">
    <property type="term" value="P:DNA-templated transcription initiation"/>
    <property type="evidence" value="ECO:0007669"/>
    <property type="project" value="InterPro"/>
</dbReference>
<dbReference type="PANTHER" id="PTHR43133:SF51">
    <property type="entry name" value="RNA POLYMERASE SIGMA FACTOR"/>
    <property type="match status" value="1"/>
</dbReference>
<dbReference type="CDD" id="cd06171">
    <property type="entry name" value="Sigma70_r4"/>
    <property type="match status" value="1"/>
</dbReference>
<dbReference type="InterPro" id="IPR036388">
    <property type="entry name" value="WH-like_DNA-bd_sf"/>
</dbReference>
<evidence type="ECO:0000256" key="2">
    <source>
        <dbReference type="ARBA" id="ARBA00023015"/>
    </source>
</evidence>
<name>A0A543C062_9ACTN</name>
<dbReference type="InterPro" id="IPR007627">
    <property type="entry name" value="RNA_pol_sigma70_r2"/>
</dbReference>
<sequence length="287" mass="31491">MTRPVDAELASAAQGGDEGAFAALIERNLAAMRAVAVAMLGWVDEAEDVVQDAVLIALRDLPKLRDPEAAGAWLRAIVRNNCRMLLRARRAVPIAEPALLMPADGELDPGTVLERAVTRDWVRSAVAALPEPIREVMVLRYFTDWSSYRQIAEICAVPEHTVRSRLRDGRRAFSRTLQEVAAMTHADSAAMARATRHEAQALVQAGLHGDLRGVLRDRFHPDALVTRAGLPAGGISELAPMMTETLNAGVSLRLLDAEASADIVVWDIEFLNPPDDPWQQRGFRRSR</sequence>
<dbReference type="PANTHER" id="PTHR43133">
    <property type="entry name" value="RNA POLYMERASE ECF-TYPE SIGMA FACTO"/>
    <property type="match status" value="1"/>
</dbReference>
<evidence type="ECO:0000256" key="1">
    <source>
        <dbReference type="ARBA" id="ARBA00010641"/>
    </source>
</evidence>
<dbReference type="GO" id="GO:0006950">
    <property type="term" value="P:response to stress"/>
    <property type="evidence" value="ECO:0007669"/>
    <property type="project" value="UniProtKB-ARBA"/>
</dbReference>
<dbReference type="SUPFAM" id="SSF88659">
    <property type="entry name" value="Sigma3 and sigma4 domains of RNA polymerase sigma factors"/>
    <property type="match status" value="1"/>
</dbReference>
<dbReference type="InterPro" id="IPR039425">
    <property type="entry name" value="RNA_pol_sigma-70-like"/>
</dbReference>
<dbReference type="Gene3D" id="1.10.10.10">
    <property type="entry name" value="Winged helix-like DNA-binding domain superfamily/Winged helix DNA-binding domain"/>
    <property type="match status" value="1"/>
</dbReference>
<keyword evidence="5 6" id="KW-0804">Transcription</keyword>
<proteinExistence type="inferred from homology"/>
<evidence type="ECO:0000256" key="6">
    <source>
        <dbReference type="RuleBase" id="RU000716"/>
    </source>
</evidence>
<feature type="domain" description="RNA polymerase sigma-70 region 2" evidence="7">
    <location>
        <begin position="24"/>
        <end position="90"/>
    </location>
</feature>
<accession>A0A543C062</accession>
<evidence type="ECO:0000259" key="7">
    <source>
        <dbReference type="Pfam" id="PF04542"/>
    </source>
</evidence>
<dbReference type="GO" id="GO:0003677">
    <property type="term" value="F:DNA binding"/>
    <property type="evidence" value="ECO:0007669"/>
    <property type="project" value="UniProtKB-KW"/>
</dbReference>
<organism evidence="9 10">
    <name type="scientific">Actinoallomurus bryophytorum</name>
    <dbReference type="NCBI Taxonomy" id="1490222"/>
    <lineage>
        <taxon>Bacteria</taxon>
        <taxon>Bacillati</taxon>
        <taxon>Actinomycetota</taxon>
        <taxon>Actinomycetes</taxon>
        <taxon>Streptosporangiales</taxon>
        <taxon>Thermomonosporaceae</taxon>
        <taxon>Actinoallomurus</taxon>
    </lineage>
</organism>
<dbReference type="NCBIfam" id="TIGR02937">
    <property type="entry name" value="sigma70-ECF"/>
    <property type="match status" value="1"/>
</dbReference>
<dbReference type="InterPro" id="IPR013249">
    <property type="entry name" value="RNA_pol_sigma70_r4_t2"/>
</dbReference>
<dbReference type="Proteomes" id="UP000316096">
    <property type="component" value="Unassembled WGS sequence"/>
</dbReference>
<dbReference type="RefSeq" id="WP_141962499.1">
    <property type="nucleotide sequence ID" value="NZ_VFOZ01000002.1"/>
</dbReference>
<dbReference type="Gene3D" id="1.10.1740.10">
    <property type="match status" value="1"/>
</dbReference>